<dbReference type="InterPro" id="IPR013154">
    <property type="entry name" value="ADH-like_N"/>
</dbReference>
<feature type="domain" description="Enoyl reductase (ER)" evidence="2">
    <location>
        <begin position="10"/>
        <end position="305"/>
    </location>
</feature>
<evidence type="ECO:0000256" key="1">
    <source>
        <dbReference type="ARBA" id="ARBA00023002"/>
    </source>
</evidence>
<evidence type="ECO:0000313" key="3">
    <source>
        <dbReference type="EMBL" id="CAA9265729.1"/>
    </source>
</evidence>
<dbReference type="InterPro" id="IPR002364">
    <property type="entry name" value="Quin_OxRdtase/zeta-crystal_CS"/>
</dbReference>
<dbReference type="SUPFAM" id="SSF50129">
    <property type="entry name" value="GroES-like"/>
    <property type="match status" value="1"/>
</dbReference>
<protein>
    <submittedName>
        <fullName evidence="3">Bifunctional protein: zinc-containing alcohol dehydrogenase quinone oxidoreductase ( NADPH:quinone reductase) Similar to arginate lyase</fullName>
        <ecNumber evidence="3">1.1.1.-</ecNumber>
    </submittedName>
</protein>
<reference evidence="3" key="1">
    <citation type="submission" date="2020-02" db="EMBL/GenBank/DDBJ databases">
        <authorList>
            <person name="Meier V. D."/>
        </authorList>
    </citation>
    <scope>NUCLEOTIDE SEQUENCE</scope>
    <source>
        <strain evidence="3">AVDCRST_MAG10</strain>
    </source>
</reference>
<dbReference type="EC" id="1.1.1.-" evidence="3"/>
<dbReference type="Gene3D" id="3.90.180.10">
    <property type="entry name" value="Medium-chain alcohol dehydrogenases, catalytic domain"/>
    <property type="match status" value="1"/>
</dbReference>
<dbReference type="CDD" id="cd05289">
    <property type="entry name" value="MDR_like_2"/>
    <property type="match status" value="1"/>
</dbReference>
<organism evidence="3">
    <name type="scientific">uncultured Acidimicrobiales bacterium</name>
    <dbReference type="NCBI Taxonomy" id="310071"/>
    <lineage>
        <taxon>Bacteria</taxon>
        <taxon>Bacillati</taxon>
        <taxon>Actinomycetota</taxon>
        <taxon>Acidimicrobiia</taxon>
        <taxon>Acidimicrobiales</taxon>
        <taxon>environmental samples</taxon>
    </lineage>
</organism>
<dbReference type="PANTHER" id="PTHR11695:SF294">
    <property type="entry name" value="RETICULON-4-INTERACTING PROTEIN 1, MITOCHONDRIAL"/>
    <property type="match status" value="1"/>
</dbReference>
<sequence>MRALATNRFGGNDVLQLTEVPDPIVGPDTVLVRTRAVGLNPVDWKSVRGGLKERFPNHFPLVPGWDVAGVVERVGPAVTEFMEGDEVIAYDREDHVQWGTLAELVGVPIRCVAPKPRGLGWVEAGALPLAGLTAYQCVIAAGVGPGDTVLVHAASGGVGSFAVQFASWAGARVIGTASPANHDYVRNLGAEPVAYGGDLVARVRDVAPDGASVIIDLVGGDALEASLDLGNAELRLVSVTNPDRVKALGGRYVFVRPSSEQLAELGRLAADGSLTVHVRETFPFEHAVDALARVEEGHGPGKVVVVFDQ</sequence>
<proteinExistence type="predicted"/>
<keyword evidence="3" id="KW-0456">Lyase</keyword>
<dbReference type="PROSITE" id="PS01162">
    <property type="entry name" value="QOR_ZETA_CRYSTAL"/>
    <property type="match status" value="1"/>
</dbReference>
<dbReference type="InterPro" id="IPR036291">
    <property type="entry name" value="NAD(P)-bd_dom_sf"/>
</dbReference>
<dbReference type="InterPro" id="IPR050700">
    <property type="entry name" value="YIM1/Zinc_Alcohol_DH_Fams"/>
</dbReference>
<dbReference type="SMART" id="SM00829">
    <property type="entry name" value="PKS_ER"/>
    <property type="match status" value="1"/>
</dbReference>
<dbReference type="Pfam" id="PF08240">
    <property type="entry name" value="ADH_N"/>
    <property type="match status" value="1"/>
</dbReference>
<dbReference type="Pfam" id="PF13602">
    <property type="entry name" value="ADH_zinc_N_2"/>
    <property type="match status" value="1"/>
</dbReference>
<dbReference type="SUPFAM" id="SSF51735">
    <property type="entry name" value="NAD(P)-binding Rossmann-fold domains"/>
    <property type="match status" value="1"/>
</dbReference>
<dbReference type="EMBL" id="CADCTB010000184">
    <property type="protein sequence ID" value="CAA9265729.1"/>
    <property type="molecule type" value="Genomic_DNA"/>
</dbReference>
<name>A0A6J4J365_9ACTN</name>
<accession>A0A6J4J365</accession>
<dbReference type="Gene3D" id="3.40.50.720">
    <property type="entry name" value="NAD(P)-binding Rossmann-like Domain"/>
    <property type="match status" value="1"/>
</dbReference>
<dbReference type="AlphaFoldDB" id="A0A6J4J365"/>
<evidence type="ECO:0000259" key="2">
    <source>
        <dbReference type="SMART" id="SM00829"/>
    </source>
</evidence>
<dbReference type="PANTHER" id="PTHR11695">
    <property type="entry name" value="ALCOHOL DEHYDROGENASE RELATED"/>
    <property type="match status" value="1"/>
</dbReference>
<dbReference type="GO" id="GO:0016491">
    <property type="term" value="F:oxidoreductase activity"/>
    <property type="evidence" value="ECO:0007669"/>
    <property type="project" value="UniProtKB-KW"/>
</dbReference>
<keyword evidence="1 3" id="KW-0560">Oxidoreductase</keyword>
<dbReference type="InterPro" id="IPR011032">
    <property type="entry name" value="GroES-like_sf"/>
</dbReference>
<gene>
    <name evidence="3" type="ORF">AVDCRST_MAG10-2952</name>
</gene>
<dbReference type="GO" id="GO:0016829">
    <property type="term" value="F:lyase activity"/>
    <property type="evidence" value="ECO:0007669"/>
    <property type="project" value="UniProtKB-KW"/>
</dbReference>
<dbReference type="GO" id="GO:0008270">
    <property type="term" value="F:zinc ion binding"/>
    <property type="evidence" value="ECO:0007669"/>
    <property type="project" value="InterPro"/>
</dbReference>
<dbReference type="InterPro" id="IPR020843">
    <property type="entry name" value="ER"/>
</dbReference>